<dbReference type="SUPFAM" id="SSF46894">
    <property type="entry name" value="C-terminal effector domain of the bipartite response regulators"/>
    <property type="match status" value="1"/>
</dbReference>
<accession>A0A6J6LFU4</accession>
<dbReference type="EMBL" id="CAEZUA010000010">
    <property type="protein sequence ID" value="CAB4583013.1"/>
    <property type="molecule type" value="Genomic_DNA"/>
</dbReference>
<protein>
    <submittedName>
        <fullName evidence="2">Unannotated protein</fullName>
    </submittedName>
</protein>
<name>A0A6J6LFU4_9ZZZZ</name>
<gene>
    <name evidence="1" type="ORF">UFOPK1773_00286</name>
    <name evidence="2" type="ORF">UFOPK2288_00350</name>
    <name evidence="3" type="ORF">UFOPK2931_00360</name>
    <name evidence="4" type="ORF">UFOPK3056_00098</name>
</gene>
<dbReference type="GO" id="GO:0006355">
    <property type="term" value="P:regulation of DNA-templated transcription"/>
    <property type="evidence" value="ECO:0007669"/>
    <property type="project" value="InterPro"/>
</dbReference>
<evidence type="ECO:0000313" key="2">
    <source>
        <dbReference type="EMBL" id="CAB4659593.1"/>
    </source>
</evidence>
<dbReference type="EMBL" id="CAEZZZ010000010">
    <property type="protein sequence ID" value="CAB4774783.1"/>
    <property type="molecule type" value="Genomic_DNA"/>
</dbReference>
<dbReference type="EMBL" id="CAFAAR010000004">
    <property type="protein sequence ID" value="CAB4794716.1"/>
    <property type="molecule type" value="Genomic_DNA"/>
</dbReference>
<organism evidence="2">
    <name type="scientific">freshwater metagenome</name>
    <dbReference type="NCBI Taxonomy" id="449393"/>
    <lineage>
        <taxon>unclassified sequences</taxon>
        <taxon>metagenomes</taxon>
        <taxon>ecological metagenomes</taxon>
    </lineage>
</organism>
<dbReference type="GO" id="GO:0003677">
    <property type="term" value="F:DNA binding"/>
    <property type="evidence" value="ECO:0007669"/>
    <property type="project" value="InterPro"/>
</dbReference>
<reference evidence="2" key="1">
    <citation type="submission" date="2020-05" db="EMBL/GenBank/DDBJ databases">
        <authorList>
            <person name="Chiriac C."/>
            <person name="Salcher M."/>
            <person name="Ghai R."/>
            <person name="Kavagutti S V."/>
        </authorList>
    </citation>
    <scope>NUCLEOTIDE SEQUENCE</scope>
</reference>
<sequence>MLVKGGTKRHNRPVVRLANQTGNSGKQWRGPESIMATDITIATRELTPFERLVMDLLCQGKSNGSIARETAHTEKVIENTVSRTAKAFGIKADGDTNLRVLLALAYRTHFGDKAFDRLGVACSHFELGPDGQSLCARHI</sequence>
<dbReference type="AlphaFoldDB" id="A0A6J6LFU4"/>
<evidence type="ECO:0000313" key="3">
    <source>
        <dbReference type="EMBL" id="CAB4774783.1"/>
    </source>
</evidence>
<dbReference type="EMBL" id="CAEZWS010000011">
    <property type="protein sequence ID" value="CAB4659593.1"/>
    <property type="molecule type" value="Genomic_DNA"/>
</dbReference>
<dbReference type="InterPro" id="IPR036388">
    <property type="entry name" value="WH-like_DNA-bd_sf"/>
</dbReference>
<proteinExistence type="predicted"/>
<evidence type="ECO:0000313" key="4">
    <source>
        <dbReference type="EMBL" id="CAB4794716.1"/>
    </source>
</evidence>
<dbReference type="InterPro" id="IPR016032">
    <property type="entry name" value="Sig_transdc_resp-reg_C-effctor"/>
</dbReference>
<dbReference type="Gene3D" id="1.10.10.10">
    <property type="entry name" value="Winged helix-like DNA-binding domain superfamily/Winged helix DNA-binding domain"/>
    <property type="match status" value="1"/>
</dbReference>
<evidence type="ECO:0000313" key="1">
    <source>
        <dbReference type="EMBL" id="CAB4583013.1"/>
    </source>
</evidence>